<dbReference type="AlphaFoldDB" id="A0A0F9DMU1"/>
<dbReference type="Gene3D" id="1.20.1250.20">
    <property type="entry name" value="MFS general substrate transporter like domains"/>
    <property type="match status" value="1"/>
</dbReference>
<keyword evidence="2" id="KW-0813">Transport</keyword>
<dbReference type="SUPFAM" id="SSF103473">
    <property type="entry name" value="MFS general substrate transporter"/>
    <property type="match status" value="1"/>
</dbReference>
<feature type="transmembrane region" description="Helical" evidence="6">
    <location>
        <begin position="53"/>
        <end position="74"/>
    </location>
</feature>
<dbReference type="EMBL" id="LAZR01040938">
    <property type="protein sequence ID" value="KKL13243.1"/>
    <property type="molecule type" value="Genomic_DNA"/>
</dbReference>
<gene>
    <name evidence="7" type="ORF">LCGC14_2527710</name>
</gene>
<feature type="transmembrane region" description="Helical" evidence="6">
    <location>
        <begin position="81"/>
        <end position="99"/>
    </location>
</feature>
<dbReference type="GO" id="GO:0012505">
    <property type="term" value="C:endomembrane system"/>
    <property type="evidence" value="ECO:0007669"/>
    <property type="project" value="UniProtKB-SubCell"/>
</dbReference>
<organism evidence="7">
    <name type="scientific">marine sediment metagenome</name>
    <dbReference type="NCBI Taxonomy" id="412755"/>
    <lineage>
        <taxon>unclassified sequences</taxon>
        <taxon>metagenomes</taxon>
        <taxon>ecological metagenomes</taxon>
    </lineage>
</organism>
<comment type="caution">
    <text evidence="7">The sequence shown here is derived from an EMBL/GenBank/DDBJ whole genome shotgun (WGS) entry which is preliminary data.</text>
</comment>
<dbReference type="Pfam" id="PF11700">
    <property type="entry name" value="ATG22"/>
    <property type="match status" value="1"/>
</dbReference>
<dbReference type="PANTHER" id="PTHR23519:SF1">
    <property type="entry name" value="AUTOPHAGY-RELATED PROTEIN 22"/>
    <property type="match status" value="1"/>
</dbReference>
<dbReference type="InterPro" id="IPR036259">
    <property type="entry name" value="MFS_trans_sf"/>
</dbReference>
<protein>
    <recommendedName>
        <fullName evidence="8">Major facilitator superfamily (MFS) profile domain-containing protein</fullName>
    </recommendedName>
</protein>
<evidence type="ECO:0000256" key="5">
    <source>
        <dbReference type="ARBA" id="ARBA00023136"/>
    </source>
</evidence>
<keyword evidence="3 6" id="KW-0812">Transmembrane</keyword>
<accession>A0A0F9DMU1</accession>
<dbReference type="PANTHER" id="PTHR23519">
    <property type="entry name" value="AUTOPHAGY-RELATED PROTEIN 22"/>
    <property type="match status" value="1"/>
</dbReference>
<feature type="transmembrane region" description="Helical" evidence="6">
    <location>
        <begin position="105"/>
        <end position="125"/>
    </location>
</feature>
<reference evidence="7" key="1">
    <citation type="journal article" date="2015" name="Nature">
        <title>Complex archaea that bridge the gap between prokaryotes and eukaryotes.</title>
        <authorList>
            <person name="Spang A."/>
            <person name="Saw J.H."/>
            <person name="Jorgensen S.L."/>
            <person name="Zaremba-Niedzwiedzka K."/>
            <person name="Martijn J."/>
            <person name="Lind A.E."/>
            <person name="van Eijk R."/>
            <person name="Schleper C."/>
            <person name="Guy L."/>
            <person name="Ettema T.J."/>
        </authorList>
    </citation>
    <scope>NUCLEOTIDE SEQUENCE</scope>
</reference>
<proteinExistence type="predicted"/>
<evidence type="ECO:0008006" key="8">
    <source>
        <dbReference type="Google" id="ProtNLM"/>
    </source>
</evidence>
<evidence type="ECO:0000256" key="4">
    <source>
        <dbReference type="ARBA" id="ARBA00022989"/>
    </source>
</evidence>
<comment type="subcellular location">
    <subcellularLocation>
        <location evidence="1">Endomembrane system</location>
        <topology evidence="1">Multi-pass membrane protein</topology>
    </subcellularLocation>
</comment>
<feature type="transmembrane region" description="Helical" evidence="6">
    <location>
        <begin position="12"/>
        <end position="33"/>
    </location>
</feature>
<dbReference type="InterPro" id="IPR050495">
    <property type="entry name" value="ATG22/LtaA_families"/>
</dbReference>
<evidence type="ECO:0000256" key="6">
    <source>
        <dbReference type="SAM" id="Phobius"/>
    </source>
</evidence>
<sequence length="135" mass="15002">MKLTKEEKSWVLYDVANSAFVLIIVTTVMPIFFKDIASKGVADAVSTANWGFANSLASLLLAFMAPIMGVFADYKLFKKRFLMGFLSLGILFTLLLTTVKEGDWLSCLIIFIFARVGFSGANLFYDAFLVDVTEK</sequence>
<name>A0A0F9DMU1_9ZZZZ</name>
<evidence type="ECO:0000313" key="7">
    <source>
        <dbReference type="EMBL" id="KKL13243.1"/>
    </source>
</evidence>
<evidence type="ECO:0000256" key="2">
    <source>
        <dbReference type="ARBA" id="ARBA00022448"/>
    </source>
</evidence>
<dbReference type="InterPro" id="IPR024671">
    <property type="entry name" value="Atg22-like"/>
</dbReference>
<keyword evidence="5 6" id="KW-0472">Membrane</keyword>
<keyword evidence="4 6" id="KW-1133">Transmembrane helix</keyword>
<evidence type="ECO:0000256" key="3">
    <source>
        <dbReference type="ARBA" id="ARBA00022692"/>
    </source>
</evidence>
<evidence type="ECO:0000256" key="1">
    <source>
        <dbReference type="ARBA" id="ARBA00004127"/>
    </source>
</evidence>